<organism evidence="2 3">
    <name type="scientific">Heligmosomoides polygyrus</name>
    <name type="common">Parasitic roundworm</name>
    <dbReference type="NCBI Taxonomy" id="6339"/>
    <lineage>
        <taxon>Eukaryota</taxon>
        <taxon>Metazoa</taxon>
        <taxon>Ecdysozoa</taxon>
        <taxon>Nematoda</taxon>
        <taxon>Chromadorea</taxon>
        <taxon>Rhabditida</taxon>
        <taxon>Rhabditina</taxon>
        <taxon>Rhabditomorpha</taxon>
        <taxon>Strongyloidea</taxon>
        <taxon>Heligmosomidae</taxon>
        <taxon>Heligmosomoides</taxon>
    </lineage>
</organism>
<dbReference type="WBParaSite" id="HPBE_0000012401-mRNA-1">
    <property type="protein sequence ID" value="HPBE_0000012401-mRNA-1"/>
    <property type="gene ID" value="HPBE_0000012401"/>
</dbReference>
<evidence type="ECO:0000313" key="2">
    <source>
        <dbReference type="Proteomes" id="UP000050761"/>
    </source>
</evidence>
<name>A0A183F210_HELPZ</name>
<reference evidence="3" key="2">
    <citation type="submission" date="2019-09" db="UniProtKB">
        <authorList>
            <consortium name="WormBaseParasite"/>
        </authorList>
    </citation>
    <scope>IDENTIFICATION</scope>
</reference>
<dbReference type="EMBL" id="UZAH01000076">
    <property type="protein sequence ID" value="VDO18507.1"/>
    <property type="molecule type" value="Genomic_DNA"/>
</dbReference>
<protein>
    <submittedName>
        <fullName evidence="3">14_3_3 domain-containing protein</fullName>
    </submittedName>
</protein>
<dbReference type="OrthoDB" id="5869984at2759"/>
<accession>A0A183F210</accession>
<gene>
    <name evidence="1" type="ORF">HPBE_LOCUS125</name>
</gene>
<proteinExistence type="predicted"/>
<dbReference type="Proteomes" id="UP000050761">
    <property type="component" value="Unassembled WGS sequence"/>
</dbReference>
<reference evidence="1 2" key="1">
    <citation type="submission" date="2018-11" db="EMBL/GenBank/DDBJ databases">
        <authorList>
            <consortium name="Pathogen Informatics"/>
        </authorList>
    </citation>
    <scope>NUCLEOTIDE SEQUENCE [LARGE SCALE GENOMIC DNA]</scope>
</reference>
<keyword evidence="2" id="KW-1185">Reference proteome</keyword>
<evidence type="ECO:0000313" key="3">
    <source>
        <dbReference type="WBParaSite" id="HPBE_0000012401-mRNA-1"/>
    </source>
</evidence>
<dbReference type="AlphaFoldDB" id="A0A183F210"/>
<evidence type="ECO:0000313" key="1">
    <source>
        <dbReference type="EMBL" id="VDO18507.1"/>
    </source>
</evidence>
<accession>A0A3P7U7Q2</accession>
<sequence>MSPLKALVATSCKKLETILARYKEDRLETMKVEEEDGSSEDQRLITFWIGMRASDDQLERPTKSATDEYEEYFTKAANILSEAMDYTIIMQGEDYNAIKKFQITIENYQKAIELLQAKYGKELVQRLMAGMETATLHLPSGISAFS</sequence>